<name>A0A0F9CFP5_9ZZZZ</name>
<accession>A0A0F9CFP5</accession>
<reference evidence="1" key="1">
    <citation type="journal article" date="2015" name="Nature">
        <title>Complex archaea that bridge the gap between prokaryotes and eukaryotes.</title>
        <authorList>
            <person name="Spang A."/>
            <person name="Saw J.H."/>
            <person name="Jorgensen S.L."/>
            <person name="Zaremba-Niedzwiedzka K."/>
            <person name="Martijn J."/>
            <person name="Lind A.E."/>
            <person name="van Eijk R."/>
            <person name="Schleper C."/>
            <person name="Guy L."/>
            <person name="Ettema T.J."/>
        </authorList>
    </citation>
    <scope>NUCLEOTIDE SEQUENCE</scope>
</reference>
<organism evidence="1">
    <name type="scientific">marine sediment metagenome</name>
    <dbReference type="NCBI Taxonomy" id="412755"/>
    <lineage>
        <taxon>unclassified sequences</taxon>
        <taxon>metagenomes</taxon>
        <taxon>ecological metagenomes</taxon>
    </lineage>
</organism>
<gene>
    <name evidence="1" type="ORF">LCGC14_2672400</name>
</gene>
<sequence length="55" mass="6619">MRIKGYRITINLEEWVEDNFKIIRGHLEACNKEELVELIEKLTKDLKDFIKTNNL</sequence>
<dbReference type="EMBL" id="LAZR01046894">
    <property type="protein sequence ID" value="KKK95481.1"/>
    <property type="molecule type" value="Genomic_DNA"/>
</dbReference>
<comment type="caution">
    <text evidence="1">The sequence shown here is derived from an EMBL/GenBank/DDBJ whole genome shotgun (WGS) entry which is preliminary data.</text>
</comment>
<proteinExistence type="predicted"/>
<dbReference type="AlphaFoldDB" id="A0A0F9CFP5"/>
<protein>
    <submittedName>
        <fullName evidence="1">Uncharacterized protein</fullName>
    </submittedName>
</protein>
<evidence type="ECO:0000313" key="1">
    <source>
        <dbReference type="EMBL" id="KKK95481.1"/>
    </source>
</evidence>